<evidence type="ECO:0000313" key="7">
    <source>
        <dbReference type="EMBL" id="CZR65873.1"/>
    </source>
</evidence>
<organism evidence="7 8">
    <name type="scientific">Phialocephala subalpina</name>
    <dbReference type="NCBI Taxonomy" id="576137"/>
    <lineage>
        <taxon>Eukaryota</taxon>
        <taxon>Fungi</taxon>
        <taxon>Dikarya</taxon>
        <taxon>Ascomycota</taxon>
        <taxon>Pezizomycotina</taxon>
        <taxon>Leotiomycetes</taxon>
        <taxon>Helotiales</taxon>
        <taxon>Mollisiaceae</taxon>
        <taxon>Phialocephala</taxon>
        <taxon>Phialocephala fortinii species complex</taxon>
    </lineage>
</organism>
<dbReference type="FunFam" id="3.40.50.720:FF:000022">
    <property type="entry name" value="Cinnamyl alcohol dehydrogenase"/>
    <property type="match status" value="1"/>
</dbReference>
<dbReference type="InterPro" id="IPR013154">
    <property type="entry name" value="ADH-like_N"/>
</dbReference>
<dbReference type="InterPro" id="IPR013149">
    <property type="entry name" value="ADH-like_C"/>
</dbReference>
<comment type="similarity">
    <text evidence="5">Belongs to the zinc-containing alcohol dehydrogenase family.</text>
</comment>
<keyword evidence="2 5" id="KW-0479">Metal-binding</keyword>
<dbReference type="SUPFAM" id="SSF51735">
    <property type="entry name" value="NAD(P)-binding Rossmann-fold domains"/>
    <property type="match status" value="1"/>
</dbReference>
<dbReference type="CDD" id="cd05283">
    <property type="entry name" value="CAD1"/>
    <property type="match status" value="1"/>
</dbReference>
<dbReference type="InterPro" id="IPR002328">
    <property type="entry name" value="ADH_Zn_CS"/>
</dbReference>
<dbReference type="SUPFAM" id="SSF50129">
    <property type="entry name" value="GroES-like"/>
    <property type="match status" value="1"/>
</dbReference>
<dbReference type="PANTHER" id="PTHR42683">
    <property type="entry name" value="ALDEHYDE REDUCTASE"/>
    <property type="match status" value="1"/>
</dbReference>
<comment type="cofactor">
    <cofactor evidence="1 5">
        <name>Zn(2+)</name>
        <dbReference type="ChEBI" id="CHEBI:29105"/>
    </cofactor>
</comment>
<dbReference type="PROSITE" id="PS00059">
    <property type="entry name" value="ADH_ZINC"/>
    <property type="match status" value="1"/>
</dbReference>
<sequence length="338" mass="36935">MAFEINYFKGSPTGEIFPAKSSRPALNNNEIYIEITHSGVCGTDEHYKFVDQGLGHEGVGIVKAIGPDVKSFKVGDRAGWGYMNEVCNVCEHCIAGDWVYCTNNRKMYGFGNTDQGSFGSGAVWKEPYLFHIPDNMSSEVAAPLMCAGITVFAPLTQFGLKPTDVVGVVGIGGLGHLALQFARALGCEVVALSGSEEKKEEASKLGAHHFIATKGVDKLEVPRKINHLLITTSKMPDWNQYASILAPMASIYPLTITDFETKLEVPFMQFLLSGWKIIGSTVPPKVVYVQMLEFAALHGVKPVIEKFPLDLGGVKDSLKRLDEGKMRYRGVLFADLAH</sequence>
<protein>
    <submittedName>
        <fullName evidence="7">Related to Zn-dependent alcohol dehydrogenases</fullName>
    </submittedName>
</protein>
<dbReference type="EMBL" id="FJOG01000033">
    <property type="protein sequence ID" value="CZR65873.1"/>
    <property type="molecule type" value="Genomic_DNA"/>
</dbReference>
<name>A0A1L7XLH6_9HELO</name>
<proteinExistence type="inferred from homology"/>
<accession>A0A1L7XLH6</accession>
<dbReference type="InterPro" id="IPR047109">
    <property type="entry name" value="CAD-like"/>
</dbReference>
<dbReference type="STRING" id="576137.A0A1L7XLH6"/>
<dbReference type="Pfam" id="PF00107">
    <property type="entry name" value="ADH_zinc_N"/>
    <property type="match status" value="1"/>
</dbReference>
<dbReference type="Gene3D" id="3.40.50.720">
    <property type="entry name" value="NAD(P)-binding Rossmann-like Domain"/>
    <property type="match status" value="1"/>
</dbReference>
<evidence type="ECO:0000256" key="5">
    <source>
        <dbReference type="RuleBase" id="RU361277"/>
    </source>
</evidence>
<evidence type="ECO:0000313" key="8">
    <source>
        <dbReference type="Proteomes" id="UP000184330"/>
    </source>
</evidence>
<dbReference type="InterPro" id="IPR020843">
    <property type="entry name" value="ER"/>
</dbReference>
<evidence type="ECO:0000256" key="2">
    <source>
        <dbReference type="ARBA" id="ARBA00022723"/>
    </source>
</evidence>
<dbReference type="SMART" id="SM00829">
    <property type="entry name" value="PKS_ER"/>
    <property type="match status" value="1"/>
</dbReference>
<keyword evidence="8" id="KW-1185">Reference proteome</keyword>
<keyword evidence="3 5" id="KW-0862">Zinc</keyword>
<dbReference type="Pfam" id="PF08240">
    <property type="entry name" value="ADH_N"/>
    <property type="match status" value="1"/>
</dbReference>
<dbReference type="GO" id="GO:0008270">
    <property type="term" value="F:zinc ion binding"/>
    <property type="evidence" value="ECO:0007669"/>
    <property type="project" value="InterPro"/>
</dbReference>
<dbReference type="AlphaFoldDB" id="A0A1L7XLH6"/>
<feature type="domain" description="Enoyl reductase (ER)" evidence="6">
    <location>
        <begin position="10"/>
        <end position="332"/>
    </location>
</feature>
<evidence type="ECO:0000256" key="4">
    <source>
        <dbReference type="ARBA" id="ARBA00023002"/>
    </source>
</evidence>
<dbReference type="OrthoDB" id="1879366at2759"/>
<dbReference type="Proteomes" id="UP000184330">
    <property type="component" value="Unassembled WGS sequence"/>
</dbReference>
<dbReference type="InterPro" id="IPR011032">
    <property type="entry name" value="GroES-like_sf"/>
</dbReference>
<dbReference type="GO" id="GO:0016616">
    <property type="term" value="F:oxidoreductase activity, acting on the CH-OH group of donors, NAD or NADP as acceptor"/>
    <property type="evidence" value="ECO:0007669"/>
    <property type="project" value="InterPro"/>
</dbReference>
<dbReference type="InterPro" id="IPR036291">
    <property type="entry name" value="NAD(P)-bd_dom_sf"/>
</dbReference>
<evidence type="ECO:0000259" key="6">
    <source>
        <dbReference type="SMART" id="SM00829"/>
    </source>
</evidence>
<dbReference type="Gene3D" id="3.90.180.10">
    <property type="entry name" value="Medium-chain alcohol dehydrogenases, catalytic domain"/>
    <property type="match status" value="1"/>
</dbReference>
<keyword evidence="4" id="KW-0560">Oxidoreductase</keyword>
<reference evidence="7 8" key="1">
    <citation type="submission" date="2016-03" db="EMBL/GenBank/DDBJ databases">
        <authorList>
            <person name="Ploux O."/>
        </authorList>
    </citation>
    <scope>NUCLEOTIDE SEQUENCE [LARGE SCALE GENOMIC DNA]</scope>
    <source>
        <strain evidence="7 8">UAMH 11012</strain>
    </source>
</reference>
<evidence type="ECO:0000256" key="3">
    <source>
        <dbReference type="ARBA" id="ARBA00022833"/>
    </source>
</evidence>
<gene>
    <name evidence="7" type="ORF">PAC_15773</name>
</gene>
<evidence type="ECO:0000256" key="1">
    <source>
        <dbReference type="ARBA" id="ARBA00001947"/>
    </source>
</evidence>